<accession>A0A0L8HZQ3</accession>
<gene>
    <name evidence="2" type="ORF">OCBIM_22002227mg</name>
</gene>
<protein>
    <submittedName>
        <fullName evidence="2">Uncharacterized protein</fullName>
    </submittedName>
</protein>
<dbReference type="EMBL" id="KQ416996">
    <property type="protein sequence ID" value="KOF94280.1"/>
    <property type="molecule type" value="Genomic_DNA"/>
</dbReference>
<proteinExistence type="predicted"/>
<name>A0A0L8HZQ3_OCTBM</name>
<evidence type="ECO:0000313" key="2">
    <source>
        <dbReference type="EMBL" id="KOF94280.1"/>
    </source>
</evidence>
<organism evidence="2">
    <name type="scientific">Octopus bimaculoides</name>
    <name type="common">California two-spotted octopus</name>
    <dbReference type="NCBI Taxonomy" id="37653"/>
    <lineage>
        <taxon>Eukaryota</taxon>
        <taxon>Metazoa</taxon>
        <taxon>Spiralia</taxon>
        <taxon>Lophotrochozoa</taxon>
        <taxon>Mollusca</taxon>
        <taxon>Cephalopoda</taxon>
        <taxon>Coleoidea</taxon>
        <taxon>Octopodiformes</taxon>
        <taxon>Octopoda</taxon>
        <taxon>Incirrata</taxon>
        <taxon>Octopodidae</taxon>
        <taxon>Octopus</taxon>
    </lineage>
</organism>
<keyword evidence="1" id="KW-0472">Membrane</keyword>
<feature type="transmembrane region" description="Helical" evidence="1">
    <location>
        <begin position="39"/>
        <end position="60"/>
    </location>
</feature>
<reference evidence="2" key="1">
    <citation type="submission" date="2015-07" db="EMBL/GenBank/DDBJ databases">
        <title>MeaNS - Measles Nucleotide Surveillance Program.</title>
        <authorList>
            <person name="Tran T."/>
            <person name="Druce J."/>
        </authorList>
    </citation>
    <scope>NUCLEOTIDE SEQUENCE</scope>
    <source>
        <strain evidence="2">UCB-OBI-ISO-001</strain>
        <tissue evidence="2">Gonad</tissue>
    </source>
</reference>
<keyword evidence="1" id="KW-0812">Transmembrane</keyword>
<dbReference type="AlphaFoldDB" id="A0A0L8HZQ3"/>
<evidence type="ECO:0000256" key="1">
    <source>
        <dbReference type="SAM" id="Phobius"/>
    </source>
</evidence>
<keyword evidence="1" id="KW-1133">Transmembrane helix</keyword>
<sequence length="64" mass="7983">MHNTPIDVPIRIAGYNHIYRKENQSHLKRNKHHDRLLDFLVYLLFFSFFFIFFHLLYLIYSQKI</sequence>